<dbReference type="AlphaFoldDB" id="A0A418M6S8"/>
<dbReference type="EMBL" id="QXED01000005">
    <property type="protein sequence ID" value="RIV21541.1"/>
    <property type="molecule type" value="Genomic_DNA"/>
</dbReference>
<organism evidence="1 2">
    <name type="scientific">Fibrisoma montanum</name>
    <dbReference type="NCBI Taxonomy" id="2305895"/>
    <lineage>
        <taxon>Bacteria</taxon>
        <taxon>Pseudomonadati</taxon>
        <taxon>Bacteroidota</taxon>
        <taxon>Cytophagia</taxon>
        <taxon>Cytophagales</taxon>
        <taxon>Spirosomataceae</taxon>
        <taxon>Fibrisoma</taxon>
    </lineage>
</organism>
<sequence>MEANQFFRFSTRIERFTFKGGIHYIDVPDEVAHQFTTSGYSRVICTLNDAVEFHCALMPKGNGMFFISVGPPIRRKAGLVLGQSVNAAIRQDDSPYGQAMPEELAELLAIDDEGNRRFHELTPGRQRGIMYYVASAKGIQTRIDRAIRMIDRLKLKRG</sequence>
<protein>
    <submittedName>
        <fullName evidence="1">DUF1905 domain-containing protein</fullName>
    </submittedName>
</protein>
<proteinExistence type="predicted"/>
<name>A0A418M6S8_9BACT</name>
<dbReference type="InterPro" id="IPR015018">
    <property type="entry name" value="DUF1905"/>
</dbReference>
<dbReference type="RefSeq" id="WP_119669332.1">
    <property type="nucleotide sequence ID" value="NZ_QXED01000005.1"/>
</dbReference>
<dbReference type="Gene3D" id="2.40.30.100">
    <property type="entry name" value="AF2212/PG0164-like"/>
    <property type="match status" value="1"/>
</dbReference>
<dbReference type="InterPro" id="IPR037079">
    <property type="entry name" value="AF2212/PG0164-like_sf"/>
</dbReference>
<dbReference type="Proteomes" id="UP000283523">
    <property type="component" value="Unassembled WGS sequence"/>
</dbReference>
<evidence type="ECO:0000313" key="2">
    <source>
        <dbReference type="Proteomes" id="UP000283523"/>
    </source>
</evidence>
<comment type="caution">
    <text evidence="1">The sequence shown here is derived from an EMBL/GenBank/DDBJ whole genome shotgun (WGS) entry which is preliminary data.</text>
</comment>
<keyword evidence="2" id="KW-1185">Reference proteome</keyword>
<dbReference type="Pfam" id="PF13376">
    <property type="entry name" value="OmdA"/>
    <property type="match status" value="1"/>
</dbReference>
<dbReference type="Pfam" id="PF08922">
    <property type="entry name" value="DUF1905"/>
    <property type="match status" value="1"/>
</dbReference>
<dbReference type="SUPFAM" id="SSF141694">
    <property type="entry name" value="AF2212/PG0164-like"/>
    <property type="match status" value="1"/>
</dbReference>
<reference evidence="1 2" key="1">
    <citation type="submission" date="2018-08" db="EMBL/GenBank/DDBJ databases">
        <title>Fibrisoma montanum sp. nov., isolated from Danxia mountain soil.</title>
        <authorList>
            <person name="Huang Y."/>
        </authorList>
    </citation>
    <scope>NUCLEOTIDE SEQUENCE [LARGE SCALE GENOMIC DNA]</scope>
    <source>
        <strain evidence="1 2">HYT19</strain>
    </source>
</reference>
<dbReference type="OrthoDB" id="959664at2"/>
<accession>A0A418M6S8</accession>
<gene>
    <name evidence="1" type="ORF">DYU11_19260</name>
</gene>
<evidence type="ECO:0000313" key="1">
    <source>
        <dbReference type="EMBL" id="RIV21541.1"/>
    </source>
</evidence>